<keyword evidence="7" id="KW-1185">Reference proteome</keyword>
<dbReference type="InterPro" id="IPR044549">
    <property type="entry name" value="bHLH_AtIBH1-like"/>
</dbReference>
<evidence type="ECO:0000256" key="4">
    <source>
        <dbReference type="ARBA" id="ARBA00023242"/>
    </source>
</evidence>
<accession>A0AAN7R9D7</accession>
<dbReference type="GO" id="GO:0005634">
    <property type="term" value="C:nucleus"/>
    <property type="evidence" value="ECO:0007669"/>
    <property type="project" value="UniProtKB-SubCell"/>
</dbReference>
<dbReference type="PANTHER" id="PTHR33124">
    <property type="entry name" value="TRANSCRIPTION FACTOR IBH1-LIKE 1"/>
    <property type="match status" value="1"/>
</dbReference>
<dbReference type="Proteomes" id="UP001346149">
    <property type="component" value="Unassembled WGS sequence"/>
</dbReference>
<evidence type="ECO:0000256" key="5">
    <source>
        <dbReference type="SAM" id="MobiDB-lite"/>
    </source>
</evidence>
<evidence type="ECO:0000313" key="6">
    <source>
        <dbReference type="EMBL" id="KAK4793070.1"/>
    </source>
</evidence>
<dbReference type="InterPro" id="IPR044660">
    <property type="entry name" value="IBH1-like"/>
</dbReference>
<name>A0AAN7R9D7_TRANT</name>
<organism evidence="6 7">
    <name type="scientific">Trapa natans</name>
    <name type="common">Water chestnut</name>
    <dbReference type="NCBI Taxonomy" id="22666"/>
    <lineage>
        <taxon>Eukaryota</taxon>
        <taxon>Viridiplantae</taxon>
        <taxon>Streptophyta</taxon>
        <taxon>Embryophyta</taxon>
        <taxon>Tracheophyta</taxon>
        <taxon>Spermatophyta</taxon>
        <taxon>Magnoliopsida</taxon>
        <taxon>eudicotyledons</taxon>
        <taxon>Gunneridae</taxon>
        <taxon>Pentapetalae</taxon>
        <taxon>rosids</taxon>
        <taxon>malvids</taxon>
        <taxon>Myrtales</taxon>
        <taxon>Lythraceae</taxon>
        <taxon>Trapa</taxon>
    </lineage>
</organism>
<evidence type="ECO:0000256" key="1">
    <source>
        <dbReference type="ARBA" id="ARBA00004123"/>
    </source>
</evidence>
<keyword evidence="2" id="KW-0805">Transcription regulation</keyword>
<feature type="region of interest" description="Disordered" evidence="5">
    <location>
        <begin position="1"/>
        <end position="83"/>
    </location>
</feature>
<gene>
    <name evidence="6" type="ORF">SAY86_023505</name>
</gene>
<proteinExistence type="predicted"/>
<comment type="subcellular location">
    <subcellularLocation>
        <location evidence="1">Nucleus</location>
    </subcellularLocation>
</comment>
<dbReference type="CDD" id="cd11444">
    <property type="entry name" value="bHLH_AtIBH1_like"/>
    <property type="match status" value="1"/>
</dbReference>
<reference evidence="6 7" key="1">
    <citation type="journal article" date="2023" name="Hortic Res">
        <title>Pangenome of water caltrop reveals structural variations and asymmetric subgenome divergence after allopolyploidization.</title>
        <authorList>
            <person name="Zhang X."/>
            <person name="Chen Y."/>
            <person name="Wang L."/>
            <person name="Yuan Y."/>
            <person name="Fang M."/>
            <person name="Shi L."/>
            <person name="Lu R."/>
            <person name="Comes H.P."/>
            <person name="Ma Y."/>
            <person name="Chen Y."/>
            <person name="Huang G."/>
            <person name="Zhou Y."/>
            <person name="Zheng Z."/>
            <person name="Qiu Y."/>
        </authorList>
    </citation>
    <scope>NUCLEOTIDE SEQUENCE [LARGE SCALE GENOMIC DNA]</scope>
    <source>
        <strain evidence="6">F231</strain>
    </source>
</reference>
<protein>
    <submittedName>
        <fullName evidence="6">Uncharacterized protein</fullName>
    </submittedName>
</protein>
<sequence>MQISKHEEPMPALQRKAERLHQNPDLATPSSKKQKVMPSEMQNRASKSKKQSLSKHHLQPEAQRCQEIDEEVEGEESERADVEEKISTLQRIVPGGEDLGVEKLFEETAEYILSLQWQIKAMRALTTFFEGLERNTRKLGG</sequence>
<evidence type="ECO:0000256" key="3">
    <source>
        <dbReference type="ARBA" id="ARBA00023163"/>
    </source>
</evidence>
<feature type="compositionally biased region" description="Basic residues" evidence="5">
    <location>
        <begin position="46"/>
        <end position="57"/>
    </location>
</feature>
<evidence type="ECO:0000313" key="7">
    <source>
        <dbReference type="Proteomes" id="UP001346149"/>
    </source>
</evidence>
<keyword evidence="3" id="KW-0804">Transcription</keyword>
<dbReference type="PANTHER" id="PTHR33124:SF43">
    <property type="entry name" value="TRANSCRIPTION FACTOR PAR2"/>
    <property type="match status" value="1"/>
</dbReference>
<evidence type="ECO:0000256" key="2">
    <source>
        <dbReference type="ARBA" id="ARBA00023015"/>
    </source>
</evidence>
<comment type="caution">
    <text evidence="6">The sequence shown here is derived from an EMBL/GenBank/DDBJ whole genome shotgun (WGS) entry which is preliminary data.</text>
</comment>
<dbReference type="EMBL" id="JAXQNO010000008">
    <property type="protein sequence ID" value="KAK4793070.1"/>
    <property type="molecule type" value="Genomic_DNA"/>
</dbReference>
<dbReference type="AlphaFoldDB" id="A0AAN7R9D7"/>
<keyword evidence="4" id="KW-0539">Nucleus</keyword>
<feature type="compositionally biased region" description="Basic and acidic residues" evidence="5">
    <location>
        <begin position="1"/>
        <end position="22"/>
    </location>
</feature>
<dbReference type="GO" id="GO:0006355">
    <property type="term" value="P:regulation of DNA-templated transcription"/>
    <property type="evidence" value="ECO:0007669"/>
    <property type="project" value="InterPro"/>
</dbReference>